<gene>
    <name evidence="3" type="ORF">UFOPK3967_02703</name>
</gene>
<protein>
    <submittedName>
        <fullName evidence="3">Unannotated protein</fullName>
    </submittedName>
</protein>
<dbReference type="PANTHER" id="PTHR19278:SF9">
    <property type="entry name" value="URIDINE 5'-MONOPHOSPHATE SYNTHASE"/>
    <property type="match status" value="1"/>
</dbReference>
<reference evidence="3" key="1">
    <citation type="submission" date="2020-05" db="EMBL/GenBank/DDBJ databases">
        <authorList>
            <person name="Chiriac C."/>
            <person name="Salcher M."/>
            <person name="Ghai R."/>
            <person name="Kavagutti S V."/>
        </authorList>
    </citation>
    <scope>NUCLEOTIDE SEQUENCE</scope>
</reference>
<evidence type="ECO:0000256" key="2">
    <source>
        <dbReference type="ARBA" id="ARBA00022975"/>
    </source>
</evidence>
<name>A0A6J7QQI9_9ZZZZ</name>
<dbReference type="SUPFAM" id="SSF53271">
    <property type="entry name" value="PRTase-like"/>
    <property type="match status" value="1"/>
</dbReference>
<dbReference type="InterPro" id="IPR029057">
    <property type="entry name" value="PRTase-like"/>
</dbReference>
<dbReference type="GO" id="GO:0019856">
    <property type="term" value="P:pyrimidine nucleobase biosynthetic process"/>
    <property type="evidence" value="ECO:0007669"/>
    <property type="project" value="TreeGrafter"/>
</dbReference>
<dbReference type="GO" id="GO:0006222">
    <property type="term" value="P:UMP biosynthetic process"/>
    <property type="evidence" value="ECO:0007669"/>
    <property type="project" value="TreeGrafter"/>
</dbReference>
<sequence length="82" mass="8175">MQGRLAGALLPGDKVVITEDTVTRGTSALDAALAVRALGAEPVLVLVVVDRGGTCAAMAAAEGIAFHALITAPDLGFPYEGA</sequence>
<keyword evidence="2" id="KW-0665">Pyrimidine biosynthesis</keyword>
<dbReference type="EMBL" id="CAFBOS010000228">
    <property type="protein sequence ID" value="CAB5020030.1"/>
    <property type="molecule type" value="Genomic_DNA"/>
</dbReference>
<comment type="pathway">
    <text evidence="1">Pyrimidine metabolism; UMP biosynthesis via de novo pathway.</text>
</comment>
<organism evidence="3">
    <name type="scientific">freshwater metagenome</name>
    <dbReference type="NCBI Taxonomy" id="449393"/>
    <lineage>
        <taxon>unclassified sequences</taxon>
        <taxon>metagenomes</taxon>
        <taxon>ecological metagenomes</taxon>
    </lineage>
</organism>
<evidence type="ECO:0000256" key="1">
    <source>
        <dbReference type="ARBA" id="ARBA00004725"/>
    </source>
</evidence>
<dbReference type="GO" id="GO:0004588">
    <property type="term" value="F:orotate phosphoribosyltransferase activity"/>
    <property type="evidence" value="ECO:0007669"/>
    <property type="project" value="TreeGrafter"/>
</dbReference>
<accession>A0A6J7QQI9</accession>
<evidence type="ECO:0000313" key="3">
    <source>
        <dbReference type="EMBL" id="CAB5020030.1"/>
    </source>
</evidence>
<dbReference type="AlphaFoldDB" id="A0A6J7QQI9"/>
<proteinExistence type="predicted"/>
<dbReference type="InterPro" id="IPR000836">
    <property type="entry name" value="PRTase_dom"/>
</dbReference>
<dbReference type="Gene3D" id="3.40.50.2020">
    <property type="match status" value="1"/>
</dbReference>
<dbReference type="PANTHER" id="PTHR19278">
    <property type="entry name" value="OROTATE PHOSPHORIBOSYLTRANSFERASE"/>
    <property type="match status" value="1"/>
</dbReference>
<dbReference type="CDD" id="cd06223">
    <property type="entry name" value="PRTases_typeI"/>
    <property type="match status" value="1"/>
</dbReference>